<dbReference type="EMBL" id="SULG01000016">
    <property type="protein sequence ID" value="TLD42619.1"/>
    <property type="molecule type" value="Genomic_DNA"/>
</dbReference>
<sequence>MRQTRKIETKKTRAINEKTVLLKKGEEQHQYKILKNSHENQVTIHL</sequence>
<evidence type="ECO:0000313" key="2">
    <source>
        <dbReference type="Proteomes" id="UP000319783"/>
    </source>
</evidence>
<name>A0A533QDM2_9BACT</name>
<protein>
    <submittedName>
        <fullName evidence="1">Uncharacterized protein</fullName>
    </submittedName>
</protein>
<organism evidence="1 2">
    <name type="scientific">Candidatus Jettenia ecosi</name>
    <dbReference type="NCBI Taxonomy" id="2494326"/>
    <lineage>
        <taxon>Bacteria</taxon>
        <taxon>Pseudomonadati</taxon>
        <taxon>Planctomycetota</taxon>
        <taxon>Candidatus Brocadiia</taxon>
        <taxon>Candidatus Brocadiales</taxon>
        <taxon>Candidatus Brocadiaceae</taxon>
        <taxon>Candidatus Jettenia</taxon>
    </lineage>
</organism>
<dbReference type="Proteomes" id="UP000319783">
    <property type="component" value="Unassembled WGS sequence"/>
</dbReference>
<accession>A0A533QDM2</accession>
<evidence type="ECO:0000313" key="1">
    <source>
        <dbReference type="EMBL" id="TLD42619.1"/>
    </source>
</evidence>
<proteinExistence type="predicted"/>
<comment type="caution">
    <text evidence="1">The sequence shown here is derived from an EMBL/GenBank/DDBJ whole genome shotgun (WGS) entry which is preliminary data.</text>
</comment>
<dbReference type="AlphaFoldDB" id="A0A533QDM2"/>
<reference evidence="1 2" key="1">
    <citation type="submission" date="2019-04" db="EMBL/GenBank/DDBJ databases">
        <title>Genome of a novel bacterium Candidatus Jettenia ecosi reconstructed from metagenome of an anammox bioreactor.</title>
        <authorList>
            <person name="Mardanov A.V."/>
            <person name="Beletsky A.V."/>
            <person name="Ravin N.V."/>
            <person name="Botchkova E.A."/>
            <person name="Litti Y.V."/>
            <person name="Nozhevnikova A.N."/>
        </authorList>
    </citation>
    <scope>NUCLEOTIDE SEQUENCE [LARGE SCALE GENOMIC DNA]</scope>
    <source>
        <strain evidence="1">J2</strain>
    </source>
</reference>
<gene>
    <name evidence="1" type="ORF">JETT_1073</name>
</gene>